<evidence type="ECO:0000256" key="3">
    <source>
        <dbReference type="ARBA" id="ARBA00022729"/>
    </source>
</evidence>
<evidence type="ECO:0000313" key="5">
    <source>
        <dbReference type="EMBL" id="RAK22942.1"/>
    </source>
</evidence>
<dbReference type="OrthoDB" id="5292144at2"/>
<dbReference type="Pfam" id="PF13379">
    <property type="entry name" value="NMT1_2"/>
    <property type="match status" value="1"/>
</dbReference>
<proteinExistence type="inferred from homology"/>
<sequence>MRFPKTLALLGIAAAIGFAAPDPAAAQAREKNTFKVGYVVYVGFMPLAYMKAEGLMDAWGEKFGIDVELIQINDYVGSINQFIAGELDAVAVAGMDALTMPAAGGVDTSIFLVTDYSNGNDALLSRSVDSVEGLLDDEVYLLQYSVSHYLLNRALAEAGIDAPWRVKTVNISDAEIGAAYITQDSMRNAASWNPIVAEMLDQVPETRVLFDSSQIPGEIMDVFIARTDTLAEHPEFGKALTGAWYEAMAVMHGEDTRDGPMHEIMASAMGTDIAGFAGQVDQTHFFYTPGDAADFLNAESSVRIMDKVRTFSFDEGLFGAGAASVDEIGIEVGGTTLGDPENVKLRLDSSFAGMAAAGDI</sequence>
<evidence type="ECO:0000256" key="4">
    <source>
        <dbReference type="SAM" id="SignalP"/>
    </source>
</evidence>
<organism evidence="5 6">
    <name type="scientific">Salipiger aestuarii</name>
    <dbReference type="NCBI Taxonomy" id="568098"/>
    <lineage>
        <taxon>Bacteria</taxon>
        <taxon>Pseudomonadati</taxon>
        <taxon>Pseudomonadota</taxon>
        <taxon>Alphaproteobacteria</taxon>
        <taxon>Rhodobacterales</taxon>
        <taxon>Roseobacteraceae</taxon>
        <taxon>Salipiger</taxon>
    </lineage>
</organism>
<feature type="signal peptide" evidence="4">
    <location>
        <begin position="1"/>
        <end position="19"/>
    </location>
</feature>
<dbReference type="NCBIfam" id="TIGR03427">
    <property type="entry name" value="ABC_peri_uca"/>
    <property type="match status" value="1"/>
</dbReference>
<evidence type="ECO:0000313" key="6">
    <source>
        <dbReference type="Proteomes" id="UP000249165"/>
    </source>
</evidence>
<dbReference type="Proteomes" id="UP000249165">
    <property type="component" value="Unassembled WGS sequence"/>
</dbReference>
<dbReference type="PANTHER" id="PTHR30024">
    <property type="entry name" value="ALIPHATIC SULFONATES-BINDING PROTEIN-RELATED"/>
    <property type="match status" value="1"/>
</dbReference>
<comment type="subcellular location">
    <subcellularLocation>
        <location evidence="1">Periplasm</location>
    </subcellularLocation>
</comment>
<dbReference type="InterPro" id="IPR017793">
    <property type="entry name" value="ABC_transptr_urea-assoc_sub-bd"/>
</dbReference>
<evidence type="ECO:0000256" key="1">
    <source>
        <dbReference type="ARBA" id="ARBA00004418"/>
    </source>
</evidence>
<gene>
    <name evidence="5" type="ORF">ATI53_1002121</name>
</gene>
<name>A0A327YQZ4_9RHOB</name>
<dbReference type="AlphaFoldDB" id="A0A327YQZ4"/>
<evidence type="ECO:0000256" key="2">
    <source>
        <dbReference type="ARBA" id="ARBA00010742"/>
    </source>
</evidence>
<feature type="chain" id="PRO_5016327342" evidence="4">
    <location>
        <begin position="20"/>
        <end position="360"/>
    </location>
</feature>
<comment type="caution">
    <text evidence="5">The sequence shown here is derived from an EMBL/GenBank/DDBJ whole genome shotgun (WGS) entry which is preliminary data.</text>
</comment>
<dbReference type="EMBL" id="QLMG01000002">
    <property type="protein sequence ID" value="RAK22942.1"/>
    <property type="molecule type" value="Genomic_DNA"/>
</dbReference>
<keyword evidence="3 4" id="KW-0732">Signal</keyword>
<protein>
    <submittedName>
        <fullName evidence="5">NitT/TauT family transport system substrate-binding protein</fullName>
    </submittedName>
</protein>
<dbReference type="PANTHER" id="PTHR30024:SF47">
    <property type="entry name" value="TAURINE-BINDING PERIPLASMIC PROTEIN"/>
    <property type="match status" value="1"/>
</dbReference>
<accession>A0A327YQZ4</accession>
<dbReference type="Gene3D" id="3.40.190.10">
    <property type="entry name" value="Periplasmic binding protein-like II"/>
    <property type="match status" value="2"/>
</dbReference>
<comment type="similarity">
    <text evidence="2">Belongs to the bacterial solute-binding protein SsuA/TauA family.</text>
</comment>
<dbReference type="SUPFAM" id="SSF53850">
    <property type="entry name" value="Periplasmic binding protein-like II"/>
    <property type="match status" value="1"/>
</dbReference>
<keyword evidence="6" id="KW-1185">Reference proteome</keyword>
<dbReference type="RefSeq" id="WP_111549610.1">
    <property type="nucleotide sequence ID" value="NZ_LIQE01000001.1"/>
</dbReference>
<dbReference type="GO" id="GO:0042597">
    <property type="term" value="C:periplasmic space"/>
    <property type="evidence" value="ECO:0007669"/>
    <property type="project" value="UniProtKB-SubCell"/>
</dbReference>
<reference evidence="5 6" key="1">
    <citation type="submission" date="2018-06" db="EMBL/GenBank/DDBJ databases">
        <title>Genomic Encyclopedia of Archaeal and Bacterial Type Strains, Phase II (KMG-II): from individual species to whole genera.</title>
        <authorList>
            <person name="Goeker M."/>
        </authorList>
    </citation>
    <scope>NUCLEOTIDE SEQUENCE [LARGE SCALE GENOMIC DNA]</scope>
    <source>
        <strain evidence="5 6">DSM 22011</strain>
    </source>
</reference>